<dbReference type="Ensembl" id="ENSVKKT00000018492.1">
    <property type="protein sequence ID" value="ENSVKKP00000018032.1"/>
    <property type="gene ID" value="ENSVKKG00000012315.1"/>
</dbReference>
<reference evidence="1" key="2">
    <citation type="submission" date="2025-09" db="UniProtKB">
        <authorList>
            <consortium name="Ensembl"/>
        </authorList>
    </citation>
    <scope>IDENTIFICATION</scope>
</reference>
<name>A0A8D2L7P7_VARKO</name>
<protein>
    <submittedName>
        <fullName evidence="1">Uncharacterized protein</fullName>
    </submittedName>
</protein>
<proteinExistence type="predicted"/>
<organism evidence="1 2">
    <name type="scientific">Varanus komodoensis</name>
    <name type="common">Komodo dragon</name>
    <dbReference type="NCBI Taxonomy" id="61221"/>
    <lineage>
        <taxon>Eukaryota</taxon>
        <taxon>Metazoa</taxon>
        <taxon>Chordata</taxon>
        <taxon>Craniata</taxon>
        <taxon>Vertebrata</taxon>
        <taxon>Euteleostomi</taxon>
        <taxon>Lepidosauria</taxon>
        <taxon>Squamata</taxon>
        <taxon>Bifurcata</taxon>
        <taxon>Unidentata</taxon>
        <taxon>Episquamata</taxon>
        <taxon>Toxicofera</taxon>
        <taxon>Anguimorpha</taxon>
        <taxon>Paleoanguimorpha</taxon>
        <taxon>Varanoidea</taxon>
        <taxon>Varanidae</taxon>
        <taxon>Varanus</taxon>
    </lineage>
</organism>
<keyword evidence="2" id="KW-1185">Reference proteome</keyword>
<dbReference type="AlphaFoldDB" id="A0A8D2L7P7"/>
<accession>A0A8D2L7P7</accession>
<evidence type="ECO:0000313" key="2">
    <source>
        <dbReference type="Proteomes" id="UP000694545"/>
    </source>
</evidence>
<evidence type="ECO:0000313" key="1">
    <source>
        <dbReference type="Ensembl" id="ENSVKKP00000018032.1"/>
    </source>
</evidence>
<sequence length="195" mass="21986">MSPASSEKSRQQVINEVNKRRTLLQDNSWIKKRPEDEKVGHLWPFRCLGLEISPDGNRGPGNVSACMLPILAPDKQVLINCHRKVLYSAATGEPFCFQDSCQSLFQLPQLQGSKRRGLGSTIQRRVCGLGCDLNKALREKHCTSKGNIKVSQKRFKSNMGRSRDGMLKVALVKAFRASSLARHVNFTGLLFRWQF</sequence>
<dbReference type="Proteomes" id="UP000694545">
    <property type="component" value="Unplaced"/>
</dbReference>
<reference evidence="1" key="1">
    <citation type="submission" date="2025-08" db="UniProtKB">
        <authorList>
            <consortium name="Ensembl"/>
        </authorList>
    </citation>
    <scope>IDENTIFICATION</scope>
</reference>